<reference evidence="3" key="1">
    <citation type="submission" date="2014-05" db="EMBL/GenBank/DDBJ databases">
        <authorList>
            <person name="Horn Fabian"/>
        </authorList>
    </citation>
    <scope>NUCLEOTIDE SEQUENCE</scope>
</reference>
<dbReference type="Pfam" id="PF07992">
    <property type="entry name" value="Pyr_redox_2"/>
    <property type="match status" value="1"/>
</dbReference>
<evidence type="ECO:0000313" key="3">
    <source>
        <dbReference type="EMBL" id="CDR07872.1"/>
    </source>
</evidence>
<evidence type="ECO:0000256" key="1">
    <source>
        <dbReference type="SAM" id="MobiDB-lite"/>
    </source>
</evidence>
<dbReference type="AlphaFoldDB" id="A0A060ZNV8"/>
<dbReference type="EMBL" id="LK022848">
    <property type="protein sequence ID" value="CDR07872.1"/>
    <property type="molecule type" value="Genomic_DNA"/>
</dbReference>
<dbReference type="GO" id="GO:0016491">
    <property type="term" value="F:oxidoreductase activity"/>
    <property type="evidence" value="ECO:0007669"/>
    <property type="project" value="InterPro"/>
</dbReference>
<gene>
    <name evidence="3" type="ORF">SIRAN4579</name>
</gene>
<sequence>MLVIGAGFTGSEIASVCRERELPVTVAERGPAPLMGAPGGVIGEVAAELQHQYGVDLRRGVMVTGLEGDGAGRLRRAHFSDLSDGDALDAEVAVVALGATRNAEWRRGGRGPLPASAVRLPVPVPGALGQRGRAGRGGGPQHDQPR</sequence>
<dbReference type="InterPro" id="IPR036188">
    <property type="entry name" value="FAD/NAD-bd_sf"/>
</dbReference>
<accession>A0A060ZNV8</accession>
<feature type="region of interest" description="Disordered" evidence="1">
    <location>
        <begin position="105"/>
        <end position="146"/>
    </location>
</feature>
<name>A0A060ZNV8_9ACTN</name>
<feature type="domain" description="FAD/NAD(P)-binding" evidence="2">
    <location>
        <begin position="2"/>
        <end position="105"/>
    </location>
</feature>
<protein>
    <submittedName>
        <fullName evidence="3">FAD-dependent pyridine nucleotide-disulfideoxidoreductase</fullName>
    </submittedName>
</protein>
<proteinExistence type="predicted"/>
<evidence type="ECO:0000259" key="2">
    <source>
        <dbReference type="Pfam" id="PF07992"/>
    </source>
</evidence>
<dbReference type="InterPro" id="IPR023753">
    <property type="entry name" value="FAD/NAD-binding_dom"/>
</dbReference>
<dbReference type="HOGENOM" id="CLU_1776416_0_0_11"/>
<dbReference type="SUPFAM" id="SSF51905">
    <property type="entry name" value="FAD/NAD(P)-binding domain"/>
    <property type="match status" value="1"/>
</dbReference>
<organism evidence="3">
    <name type="scientific">Streptomyces iranensis</name>
    <dbReference type="NCBI Taxonomy" id="576784"/>
    <lineage>
        <taxon>Bacteria</taxon>
        <taxon>Bacillati</taxon>
        <taxon>Actinomycetota</taxon>
        <taxon>Actinomycetes</taxon>
        <taxon>Kitasatosporales</taxon>
        <taxon>Streptomycetaceae</taxon>
        <taxon>Streptomyces</taxon>
        <taxon>Streptomyces violaceusniger group</taxon>
    </lineage>
</organism>
<dbReference type="Gene3D" id="3.50.50.60">
    <property type="entry name" value="FAD/NAD(P)-binding domain"/>
    <property type="match status" value="2"/>
</dbReference>